<accession>Q8EW12</accession>
<feature type="compositionally biased region" description="Polar residues" evidence="1">
    <location>
        <begin position="1"/>
        <end position="14"/>
    </location>
</feature>
<sequence length="284" mass="32951">MDSNVQNETASNAEEQSKVAAANQDDSLNFEYDSEEFKKNLELYSKIIDRSDDIVATIYKFMYKFMNKTLDPPTKAEIDLYRKSIIMALKKGNHKKYGYLYKIIAKNIYDYKEHVRDQSHKANNQVIINPNIFAISWDDLQANIRDRLRNTDSDMLTPENLEKAYKAELDKVKKLYNKLKDMADNGVEVPSDTLNMTRSTMLKLTDLVNIFMLENFDELQPMMQEIQLFEKHHTFTDSANNSIFIDANFKNITNLSAPIKDADAATKKYVDEQIEKVLIQLNAK</sequence>
<dbReference type="STRING" id="272633.gene:10731510"/>
<proteinExistence type="predicted"/>
<dbReference type="HOGENOM" id="CLU_979425_0_0_14"/>
<protein>
    <submittedName>
        <fullName evidence="2">Uncharacterized protein</fullName>
    </submittedName>
</protein>
<keyword evidence="3" id="KW-1185">Reference proteome</keyword>
<reference evidence="2 3" key="1">
    <citation type="journal article" date="2002" name="Nucleic Acids Res.">
        <title>The complete genomic sequence of Mycoplasma penetrans, an intracellular bacterial pathogen in humans.</title>
        <authorList>
            <person name="Sasaki Y."/>
            <person name="Ishikawa J."/>
            <person name="Yamashita A."/>
            <person name="Oshima K."/>
            <person name="Kenri T."/>
            <person name="Furuya K."/>
            <person name="Yoshino C."/>
            <person name="Horino A."/>
            <person name="Shiba T."/>
            <person name="Sasaki T."/>
            <person name="Hattori M."/>
        </authorList>
    </citation>
    <scope>NUCLEOTIDE SEQUENCE [LARGE SCALE GENOMIC DNA]</scope>
    <source>
        <strain evidence="2 3">HF-2</strain>
    </source>
</reference>
<feature type="region of interest" description="Disordered" evidence="1">
    <location>
        <begin position="1"/>
        <end position="24"/>
    </location>
</feature>
<evidence type="ECO:0000256" key="1">
    <source>
        <dbReference type="SAM" id="MobiDB-lite"/>
    </source>
</evidence>
<dbReference type="Proteomes" id="UP000002522">
    <property type="component" value="Chromosome"/>
</dbReference>
<dbReference type="eggNOG" id="ENOG5031Z35">
    <property type="taxonomic scope" value="Bacteria"/>
</dbReference>
<evidence type="ECO:0000313" key="2">
    <source>
        <dbReference type="EMBL" id="BAC44184.1"/>
    </source>
</evidence>
<gene>
    <name evidence="2" type="ordered locus">MYPE3950</name>
</gene>
<dbReference type="InParanoid" id="Q8EW12"/>
<evidence type="ECO:0000313" key="3">
    <source>
        <dbReference type="Proteomes" id="UP000002522"/>
    </source>
</evidence>
<dbReference type="EMBL" id="BA000026">
    <property type="protein sequence ID" value="BAC44184.1"/>
    <property type="molecule type" value="Genomic_DNA"/>
</dbReference>
<dbReference type="AlphaFoldDB" id="Q8EW12"/>
<name>Q8EW12_MALP2</name>
<dbReference type="KEGG" id="mpe:MYPE3950"/>
<organism evidence="2 3">
    <name type="scientific">Malacoplasma penetrans (strain HF-2)</name>
    <name type="common">Mycoplasma penetrans</name>
    <dbReference type="NCBI Taxonomy" id="272633"/>
    <lineage>
        <taxon>Bacteria</taxon>
        <taxon>Bacillati</taxon>
        <taxon>Mycoplasmatota</taxon>
        <taxon>Mycoplasmoidales</taxon>
        <taxon>Mycoplasmoidaceae</taxon>
        <taxon>Malacoplasma</taxon>
    </lineage>
</organism>